<dbReference type="InterPro" id="IPR001647">
    <property type="entry name" value="HTH_TetR"/>
</dbReference>
<evidence type="ECO:0000313" key="5">
    <source>
        <dbReference type="EMBL" id="MBY0097242.1"/>
    </source>
</evidence>
<dbReference type="Pfam" id="PF14278">
    <property type="entry name" value="TetR_C_8"/>
    <property type="match status" value="1"/>
</dbReference>
<dbReference type="RefSeq" id="WP_221873469.1">
    <property type="nucleotide sequence ID" value="NZ_JACWFH010000012.1"/>
</dbReference>
<name>A0ABS7K4Q3_9BACI</name>
<comment type="caution">
    <text evidence="5">The sequence shown here is derived from an EMBL/GenBank/DDBJ whole genome shotgun (WGS) entry which is preliminary data.</text>
</comment>
<evidence type="ECO:0000256" key="3">
    <source>
        <dbReference type="PROSITE-ProRule" id="PRU00335"/>
    </source>
</evidence>
<dbReference type="EMBL" id="JACWFH010000012">
    <property type="protein sequence ID" value="MBY0097242.1"/>
    <property type="molecule type" value="Genomic_DNA"/>
</dbReference>
<keyword evidence="2 3" id="KW-0238">DNA-binding</keyword>
<sequence length="195" mass="23154">MASIYDEMNEKTKENIQKSFLQLLKEKPFVKVSVRDITTIAAINRGTFYLHYEDKYDLLHQMEDTLLRGLEVHLQRLKPDVLLLEAEKGNISRFSVEVFRYIQENVELFQVLLGEHNQFGFHKRLKHFFGNHFIEKIVQNQHFFQDLTIPKDYLSSFAISAFLGLVEQWLDNSLAESPEEMADMYIQIIFFIRKM</sequence>
<dbReference type="Pfam" id="PF00440">
    <property type="entry name" value="TetR_N"/>
    <property type="match status" value="1"/>
</dbReference>
<dbReference type="InterPro" id="IPR050624">
    <property type="entry name" value="HTH-type_Tx_Regulator"/>
</dbReference>
<keyword evidence="6" id="KW-1185">Reference proteome</keyword>
<dbReference type="SUPFAM" id="SSF46689">
    <property type="entry name" value="Homeodomain-like"/>
    <property type="match status" value="1"/>
</dbReference>
<evidence type="ECO:0000256" key="2">
    <source>
        <dbReference type="ARBA" id="ARBA00023125"/>
    </source>
</evidence>
<dbReference type="Gene3D" id="1.10.357.10">
    <property type="entry name" value="Tetracycline Repressor, domain 2"/>
    <property type="match status" value="1"/>
</dbReference>
<feature type="DNA-binding region" description="H-T-H motif" evidence="3">
    <location>
        <begin position="33"/>
        <end position="52"/>
    </location>
</feature>
<protein>
    <submittedName>
        <fullName evidence="5">TetR/AcrR family transcriptional regulator</fullName>
    </submittedName>
</protein>
<dbReference type="PROSITE" id="PS50977">
    <property type="entry name" value="HTH_TETR_2"/>
    <property type="match status" value="1"/>
</dbReference>
<dbReference type="InterPro" id="IPR009057">
    <property type="entry name" value="Homeodomain-like_sf"/>
</dbReference>
<evidence type="ECO:0000256" key="1">
    <source>
        <dbReference type="ARBA" id="ARBA00022491"/>
    </source>
</evidence>
<proteinExistence type="predicted"/>
<feature type="domain" description="HTH tetR-type" evidence="4">
    <location>
        <begin position="10"/>
        <end position="70"/>
    </location>
</feature>
<dbReference type="PANTHER" id="PTHR43479:SF7">
    <property type="entry name" value="TETR-FAMILY TRANSCRIPTIONAL REGULATOR"/>
    <property type="match status" value="1"/>
</dbReference>
<dbReference type="Proteomes" id="UP000769780">
    <property type="component" value="Unassembled WGS sequence"/>
</dbReference>
<dbReference type="InterPro" id="IPR039532">
    <property type="entry name" value="TetR_C_Firmicutes"/>
</dbReference>
<keyword evidence="1" id="KW-0678">Repressor</keyword>
<organism evidence="5 6">
    <name type="scientific">Mesobacillus maritimus</name>
    <dbReference type="NCBI Taxonomy" id="1643336"/>
    <lineage>
        <taxon>Bacteria</taxon>
        <taxon>Bacillati</taxon>
        <taxon>Bacillota</taxon>
        <taxon>Bacilli</taxon>
        <taxon>Bacillales</taxon>
        <taxon>Bacillaceae</taxon>
        <taxon>Mesobacillus</taxon>
    </lineage>
</organism>
<dbReference type="PANTHER" id="PTHR43479">
    <property type="entry name" value="ACREF/ENVCD OPERON REPRESSOR-RELATED"/>
    <property type="match status" value="1"/>
</dbReference>
<evidence type="ECO:0000259" key="4">
    <source>
        <dbReference type="PROSITE" id="PS50977"/>
    </source>
</evidence>
<accession>A0ABS7K4Q3</accession>
<evidence type="ECO:0000313" key="6">
    <source>
        <dbReference type="Proteomes" id="UP000769780"/>
    </source>
</evidence>
<reference evidence="5 6" key="1">
    <citation type="submission" date="2020-07" db="EMBL/GenBank/DDBJ databases">
        <title>Fungal Genomes of the International Space Station.</title>
        <authorList>
            <person name="Seuylemezian A."/>
            <person name="Singh N.K."/>
            <person name="Wood J."/>
            <person name="Venkateswaran K."/>
        </authorList>
    </citation>
    <scope>NUCLEOTIDE SEQUENCE [LARGE SCALE GENOMIC DNA]</scope>
    <source>
        <strain evidence="5 6">PL-B2</strain>
    </source>
</reference>
<gene>
    <name evidence="5" type="ORF">H0185_10600</name>
</gene>